<keyword evidence="3 4" id="KW-0326">Glycosidase</keyword>
<proteinExistence type="inferred from homology"/>
<feature type="region of interest" description="Disordered" evidence="5">
    <location>
        <begin position="52"/>
        <end position="106"/>
    </location>
</feature>
<dbReference type="Pfam" id="PF01183">
    <property type="entry name" value="Glyco_hydro_25"/>
    <property type="match status" value="1"/>
</dbReference>
<dbReference type="RefSeq" id="WP_345453017.1">
    <property type="nucleotide sequence ID" value="NZ_BAABKK010000035.1"/>
</dbReference>
<dbReference type="InterPro" id="IPR002053">
    <property type="entry name" value="Glyco_hydro_25"/>
</dbReference>
<dbReference type="EC" id="3.2.1.17" evidence="4"/>
<dbReference type="PANTHER" id="PTHR34135:SF2">
    <property type="entry name" value="LYSOZYME"/>
    <property type="match status" value="1"/>
</dbReference>
<comment type="similarity">
    <text evidence="1 4">Belongs to the glycosyl hydrolase 25 family.</text>
</comment>
<dbReference type="InterPro" id="IPR017853">
    <property type="entry name" value="GH"/>
</dbReference>
<dbReference type="PROSITE" id="PS51904">
    <property type="entry name" value="GLYCOSYL_HYDROL_F25_2"/>
    <property type="match status" value="1"/>
</dbReference>
<keyword evidence="2 4" id="KW-0378">Hydrolase</keyword>
<comment type="caution">
    <text evidence="6">The sequence shown here is derived from an EMBL/GenBank/DDBJ whole genome shotgun (WGS) entry which is preliminary data.</text>
</comment>
<dbReference type="Proteomes" id="UP001500200">
    <property type="component" value="Unassembled WGS sequence"/>
</dbReference>
<dbReference type="InterPro" id="IPR008270">
    <property type="entry name" value="Glyco_hydro_25_AS"/>
</dbReference>
<evidence type="ECO:0000256" key="2">
    <source>
        <dbReference type="ARBA" id="ARBA00022801"/>
    </source>
</evidence>
<evidence type="ECO:0000256" key="1">
    <source>
        <dbReference type="ARBA" id="ARBA00010646"/>
    </source>
</evidence>
<dbReference type="PROSITE" id="PS00953">
    <property type="entry name" value="GLYCOSYL_HYDROL_F25_1"/>
    <property type="match status" value="1"/>
</dbReference>
<gene>
    <name evidence="6" type="ORF">GCM10023346_45680</name>
</gene>
<protein>
    <recommendedName>
        <fullName evidence="4">Lysozyme</fullName>
        <ecNumber evidence="4">3.2.1.17</ecNumber>
    </recommendedName>
</protein>
<evidence type="ECO:0000256" key="3">
    <source>
        <dbReference type="ARBA" id="ARBA00023295"/>
    </source>
</evidence>
<dbReference type="EMBL" id="BAABKK010000035">
    <property type="protein sequence ID" value="GAA5201384.1"/>
    <property type="molecule type" value="Genomic_DNA"/>
</dbReference>
<dbReference type="SUPFAM" id="SSF51445">
    <property type="entry name" value="(Trans)glycosidases"/>
    <property type="match status" value="1"/>
</dbReference>
<organism evidence="6 7">
    <name type="scientific">Arthrobacter gyeryongensis</name>
    <dbReference type="NCBI Taxonomy" id="1650592"/>
    <lineage>
        <taxon>Bacteria</taxon>
        <taxon>Bacillati</taxon>
        <taxon>Actinomycetota</taxon>
        <taxon>Actinomycetes</taxon>
        <taxon>Micrococcales</taxon>
        <taxon>Micrococcaceae</taxon>
        <taxon>Arthrobacter</taxon>
    </lineage>
</organism>
<sequence>MNRTTPEEAPRASIARAGVVLTVVLALMLSVAGAAHSENAVVSTSPAQATAGATAPKAAPTPSGIPAVPASTAPSAAPSPSPSPAIDPQAQVSTQAMPGGNPLSGDLMKRAMLQAIPAGGAEMGQRSPRVLADKVSVARAAPAKSQAVAGALPMAPDTGHWTPSFGVAGQDVSAYQGNVDWTSQWNQGSRFAYVKASEGNYYQNGNFSQQYNGSRNAGMTRGAYHFAIPNWSSGADQARYFVANGGSWGPDGYTLPPVLDIEYNPYEGQTIGGFYFGNVCYGMSASQMVSWIADFGNTVKALVGRYPVIYSTTDWWRTCTGNSASFSAYPLWIASYPLAASDSPGTLPASWGQFSLWQYSSTGPFQGDSNIWNGDYASLQRFATYGDSDPSYSFGAAYSSYGGKLGNQTSGIACGLSNGGCYQMFQGGAMNWSPGTGAHTSLYGPIRNAWASTGFENGPLGYPTSEQICGQKDGGCYQMFQGGAMNWSPGTGAHTSLYGAIRGTWGSTGFENGPLGYPTSEQICGQKDGGCYQMFQGGAINWSPGTGAHTSLYGPIRGSWGSTGFENGPLGYPTSEQICGQKDGGCYQMFQGGAINWSPGTGAHASLFGPIRNTWGSTGFENGRLGYPTSEQFCGQKDGGCFQMFQGGAINWSPATGGQLSTWGAIRNLWGSLGFENGRLGYPTSSEICGQKDGGCFQMFQGGAINWSPATGAHTSLYGGIRSMWGSLGFERGALGYPTSEETCATSASCFQDFQGGRISWRSDTGASVAYR</sequence>
<dbReference type="CDD" id="cd06412">
    <property type="entry name" value="GH25_CH-type"/>
    <property type="match status" value="1"/>
</dbReference>
<reference evidence="7" key="1">
    <citation type="journal article" date="2019" name="Int. J. Syst. Evol. Microbiol.">
        <title>The Global Catalogue of Microorganisms (GCM) 10K type strain sequencing project: providing services to taxonomists for standard genome sequencing and annotation.</title>
        <authorList>
            <consortium name="The Broad Institute Genomics Platform"/>
            <consortium name="The Broad Institute Genome Sequencing Center for Infectious Disease"/>
            <person name="Wu L."/>
            <person name="Ma J."/>
        </authorList>
    </citation>
    <scope>NUCLEOTIDE SEQUENCE [LARGE SCALE GENOMIC DNA]</scope>
    <source>
        <strain evidence="7">JCM 18514</strain>
    </source>
</reference>
<evidence type="ECO:0000313" key="7">
    <source>
        <dbReference type="Proteomes" id="UP001500200"/>
    </source>
</evidence>
<comment type="catalytic activity">
    <reaction evidence="4">
        <text>Hydrolysis of (1-&gt;4)-beta-linkages between N-acetylmuramic acid and N-acetyl-D-glucosamine residues in a peptidoglycan and between N-acetyl-D-glucosamine residues in chitodextrins.</text>
        <dbReference type="EC" id="3.2.1.17"/>
    </reaction>
</comment>
<evidence type="ECO:0000313" key="6">
    <source>
        <dbReference type="EMBL" id="GAA5201384.1"/>
    </source>
</evidence>
<dbReference type="InterPro" id="IPR013207">
    <property type="entry name" value="LGFP"/>
</dbReference>
<evidence type="ECO:0000256" key="4">
    <source>
        <dbReference type="RuleBase" id="RU361176"/>
    </source>
</evidence>
<keyword evidence="7" id="KW-1185">Reference proteome</keyword>
<dbReference type="Gene3D" id="3.20.20.80">
    <property type="entry name" value="Glycosidases"/>
    <property type="match status" value="1"/>
</dbReference>
<dbReference type="InterPro" id="IPR018077">
    <property type="entry name" value="Glyco_hydro_fam25_subgr"/>
</dbReference>
<dbReference type="SMART" id="SM00641">
    <property type="entry name" value="Glyco_25"/>
    <property type="match status" value="1"/>
</dbReference>
<accession>A0ABP9SVD2</accession>
<dbReference type="Pfam" id="PF08310">
    <property type="entry name" value="LGFP"/>
    <property type="match status" value="7"/>
</dbReference>
<dbReference type="PANTHER" id="PTHR34135">
    <property type="entry name" value="LYSOZYME"/>
    <property type="match status" value="1"/>
</dbReference>
<feature type="compositionally biased region" description="Low complexity" evidence="5">
    <location>
        <begin position="52"/>
        <end position="76"/>
    </location>
</feature>
<name>A0ABP9SVD2_9MICC</name>
<evidence type="ECO:0000256" key="5">
    <source>
        <dbReference type="SAM" id="MobiDB-lite"/>
    </source>
</evidence>